<comment type="caution">
    <text evidence="3">The sequence shown here is derived from an EMBL/GenBank/DDBJ whole genome shotgun (WGS) entry which is preliminary data.</text>
</comment>
<dbReference type="Proteomes" id="UP000704712">
    <property type="component" value="Unassembled WGS sequence"/>
</dbReference>
<feature type="domain" description="Protein kinase" evidence="2">
    <location>
        <begin position="185"/>
        <end position="435"/>
    </location>
</feature>
<evidence type="ECO:0000313" key="3">
    <source>
        <dbReference type="EMBL" id="KAF4144749.1"/>
    </source>
</evidence>
<evidence type="ECO:0000256" key="1">
    <source>
        <dbReference type="PROSITE-ProRule" id="PRU00259"/>
    </source>
</evidence>
<feature type="repeat" description="ARM" evidence="1">
    <location>
        <begin position="652"/>
        <end position="694"/>
    </location>
</feature>
<dbReference type="InterPro" id="IPR016024">
    <property type="entry name" value="ARM-type_fold"/>
</dbReference>
<protein>
    <submittedName>
        <fullName evidence="3">Kinesin-associated domain-containing protein</fullName>
    </submittedName>
</protein>
<dbReference type="PANTHER" id="PTHR23315">
    <property type="entry name" value="U BOX DOMAIN-CONTAINING"/>
    <property type="match status" value="1"/>
</dbReference>
<dbReference type="PROSITE" id="PS50011">
    <property type="entry name" value="PROTEIN_KINASE_DOM"/>
    <property type="match status" value="1"/>
</dbReference>
<dbReference type="InterPro" id="IPR001245">
    <property type="entry name" value="Ser-Thr/Tyr_kinase_cat_dom"/>
</dbReference>
<dbReference type="InterPro" id="IPR000225">
    <property type="entry name" value="Armadillo"/>
</dbReference>
<dbReference type="InterPro" id="IPR000719">
    <property type="entry name" value="Prot_kinase_dom"/>
</dbReference>
<feature type="repeat" description="ARM" evidence="1">
    <location>
        <begin position="736"/>
        <end position="778"/>
    </location>
</feature>
<dbReference type="Pfam" id="PF07714">
    <property type="entry name" value="PK_Tyr_Ser-Thr"/>
    <property type="match status" value="1"/>
</dbReference>
<dbReference type="PANTHER" id="PTHR23315:SF7">
    <property type="entry name" value="U-BOX DOMAIN-CONTAINING PROTEIN 4"/>
    <property type="match status" value="1"/>
</dbReference>
<dbReference type="PROSITE" id="PS50176">
    <property type="entry name" value="ARM_REPEAT"/>
    <property type="match status" value="3"/>
</dbReference>
<gene>
    <name evidence="3" type="ORF">GN958_ATG06055</name>
</gene>
<dbReference type="SUPFAM" id="SSF48371">
    <property type="entry name" value="ARM repeat"/>
    <property type="match status" value="1"/>
</dbReference>
<dbReference type="InterPro" id="IPR011009">
    <property type="entry name" value="Kinase-like_dom_sf"/>
</dbReference>
<accession>A0A8S9V0J9</accession>
<dbReference type="Gene3D" id="3.30.200.20">
    <property type="entry name" value="Phosphorylase Kinase, domain 1"/>
    <property type="match status" value="1"/>
</dbReference>
<dbReference type="SUPFAM" id="SSF56112">
    <property type="entry name" value="Protein kinase-like (PK-like)"/>
    <property type="match status" value="1"/>
</dbReference>
<dbReference type="Gene3D" id="1.10.510.10">
    <property type="entry name" value="Transferase(Phosphotransferase) domain 1"/>
    <property type="match status" value="1"/>
</dbReference>
<dbReference type="GO" id="GO:0005524">
    <property type="term" value="F:ATP binding"/>
    <property type="evidence" value="ECO:0007669"/>
    <property type="project" value="InterPro"/>
</dbReference>
<sequence>MRYDDSLRPTCEHLCSRLKDLHEELEFTKHKSQSFSTNALGQCKAVATKFLRFLERNSNKNLVYHVINHTAVAGELKALHEEVSELFFDFLDVTAVGQWEDDRHALETVLTTAISDASIALRDLQSPRAQLEAMLTLKFELEKQHERHNETDKARMSSLNETIIHRSRVAVGQLPAWFLPSNQVEFESQPFAKSSCGSVHRGVKNDSPVVVKCCAVDDMRIDIRTARQLEKELDRLFQMEHTHIVKMLGACHVSSPPFLVYEDAINGDMGSYLSLSEDNKKEMWKLLYQAALGLAFIHSQGVIHGCLKLSNILVGADGQARLTDFGLRTMRAISKTRTCSSAHLRWRAPECLTRRPTFASDVYSLAMCMIEASAGEPPFAFLDDDDVRETLKSGVVPEKPQEMSDQVWELVVSMTHADPSKRVELTLVIDTLKTLATEDLGDGGVTRCIVCTALVLDYSRSCAQCVNQLGLQDESSSSCGSPAHVASPDGSIDEQESAVLLLLQACICDHTRQQMQQENGLSALEDLVKTGRTHLLQVCALGCLCWSCELDSTPPDAEFEALQEMIGAPTESECASLAQMLRNNDHDTLRTVMYCACAAGANGRRQLFNAGVVPPLVTLLGSGNEALTIWTMDALGNLACDGEARSAIVAEGVIPVLVELLKNGSETQRGFAACVLGQLSADSASNSATVVESGAIPFLVGLLRAQATIPKNFAVFALDGIAAVRDEYGVAIARNGGIPRLIRLLRTGTSRQKKLAACVLGWLANQDENRLEIARRGAIADLVTLLRSGTQNQRESAAFALSFLAMDRASGAEMTKSGAIAPLVALLRDGTQEQKEHAVCTLGSLADIHQDHCRKIVDARGIGPLLSFLRTGNMEQKGLAA</sequence>
<evidence type="ECO:0000313" key="4">
    <source>
        <dbReference type="Proteomes" id="UP000704712"/>
    </source>
</evidence>
<proteinExistence type="predicted"/>
<feature type="repeat" description="ARM" evidence="1">
    <location>
        <begin position="611"/>
        <end position="653"/>
    </location>
</feature>
<dbReference type="Gene3D" id="1.25.10.10">
    <property type="entry name" value="Leucine-rich Repeat Variant"/>
    <property type="match status" value="2"/>
</dbReference>
<organism evidence="3 4">
    <name type="scientific">Phytophthora infestans</name>
    <name type="common">Potato late blight agent</name>
    <name type="synonym">Botrytis infestans</name>
    <dbReference type="NCBI Taxonomy" id="4787"/>
    <lineage>
        <taxon>Eukaryota</taxon>
        <taxon>Sar</taxon>
        <taxon>Stramenopiles</taxon>
        <taxon>Oomycota</taxon>
        <taxon>Peronosporomycetes</taxon>
        <taxon>Peronosporales</taxon>
        <taxon>Peronosporaceae</taxon>
        <taxon>Phytophthora</taxon>
    </lineage>
</organism>
<name>A0A8S9V0J9_PHYIN</name>
<dbReference type="SMART" id="SM00185">
    <property type="entry name" value="ARM"/>
    <property type="match status" value="7"/>
</dbReference>
<dbReference type="EMBL" id="JAACNO010000804">
    <property type="protein sequence ID" value="KAF4144749.1"/>
    <property type="molecule type" value="Genomic_DNA"/>
</dbReference>
<dbReference type="InterPro" id="IPR011989">
    <property type="entry name" value="ARM-like"/>
</dbReference>
<reference evidence="3" key="1">
    <citation type="submission" date="2020-03" db="EMBL/GenBank/DDBJ databases">
        <title>Hybrid Assembly of Korean Phytophthora infestans isolates.</title>
        <authorList>
            <person name="Prokchorchik M."/>
            <person name="Lee Y."/>
            <person name="Seo J."/>
            <person name="Cho J.-H."/>
            <person name="Park Y.-E."/>
            <person name="Jang D.-C."/>
            <person name="Im J.-S."/>
            <person name="Choi J.-G."/>
            <person name="Park H.-J."/>
            <person name="Lee G.-B."/>
            <person name="Lee Y.-G."/>
            <person name="Hong S.-Y."/>
            <person name="Cho K."/>
            <person name="Sohn K.H."/>
        </authorList>
    </citation>
    <scope>NUCLEOTIDE SEQUENCE</scope>
    <source>
        <strain evidence="3">KR_2_A2</strain>
    </source>
</reference>
<evidence type="ECO:0000259" key="2">
    <source>
        <dbReference type="PROSITE" id="PS50011"/>
    </source>
</evidence>
<dbReference type="AlphaFoldDB" id="A0A8S9V0J9"/>
<dbReference type="GO" id="GO:0004672">
    <property type="term" value="F:protein kinase activity"/>
    <property type="evidence" value="ECO:0007669"/>
    <property type="project" value="InterPro"/>
</dbReference>